<evidence type="ECO:0000313" key="3">
    <source>
        <dbReference type="Proteomes" id="UP001355207"/>
    </source>
</evidence>
<dbReference type="PANTHER" id="PTHR34861:SF11">
    <property type="entry name" value="CYCLASE"/>
    <property type="match status" value="1"/>
</dbReference>
<dbReference type="GO" id="GO:0004061">
    <property type="term" value="F:arylformamidase activity"/>
    <property type="evidence" value="ECO:0007669"/>
    <property type="project" value="InterPro"/>
</dbReference>
<evidence type="ECO:0000256" key="1">
    <source>
        <dbReference type="ARBA" id="ARBA00007865"/>
    </source>
</evidence>
<dbReference type="GO" id="GO:0019441">
    <property type="term" value="P:L-tryptophan catabolic process to kynurenine"/>
    <property type="evidence" value="ECO:0007669"/>
    <property type="project" value="InterPro"/>
</dbReference>
<reference evidence="2 3" key="1">
    <citation type="submission" date="2024-01" db="EMBL/GenBank/DDBJ databases">
        <title>Comparative genomics of Cryptococcus and Kwoniella reveals pathogenesis evolution and contrasting modes of karyotype evolution via chromosome fusion or intercentromeric recombination.</title>
        <authorList>
            <person name="Coelho M.A."/>
            <person name="David-Palma M."/>
            <person name="Shea T."/>
            <person name="Bowers K."/>
            <person name="McGinley-Smith S."/>
            <person name="Mohammad A.W."/>
            <person name="Gnirke A."/>
            <person name="Yurkov A.M."/>
            <person name="Nowrousian M."/>
            <person name="Sun S."/>
            <person name="Cuomo C.A."/>
            <person name="Heitman J."/>
        </authorList>
    </citation>
    <scope>NUCLEOTIDE SEQUENCE [LARGE SCALE GENOMIC DNA]</scope>
    <source>
        <strain evidence="2 3">CBS 6074</strain>
    </source>
</reference>
<gene>
    <name evidence="2" type="ORF">L201_006967</name>
</gene>
<keyword evidence="3" id="KW-1185">Reference proteome</keyword>
<dbReference type="AlphaFoldDB" id="A0AAX4K4I6"/>
<dbReference type="PANTHER" id="PTHR34861">
    <property type="match status" value="1"/>
</dbReference>
<organism evidence="2 3">
    <name type="scientific">Kwoniella dendrophila CBS 6074</name>
    <dbReference type="NCBI Taxonomy" id="1295534"/>
    <lineage>
        <taxon>Eukaryota</taxon>
        <taxon>Fungi</taxon>
        <taxon>Dikarya</taxon>
        <taxon>Basidiomycota</taxon>
        <taxon>Agaricomycotina</taxon>
        <taxon>Tremellomycetes</taxon>
        <taxon>Tremellales</taxon>
        <taxon>Cryptococcaceae</taxon>
        <taxon>Kwoniella</taxon>
    </lineage>
</organism>
<sequence length="321" mass="35954">MPSPPPCSFDELKSRSGPPYNAWGLYGANDELGRLNLITEEAVRRGRDSIKHGICINLNLPLSAQPLNPARKGLQHEIIHRTHCNDDHVSFNTQTSTQWDGFRHYPYLNYPEKGSYIYYGGQSSDDAKNKAISRNGIQNYATKPITSRAHLLDIVAYRAKHNLPPISAFDGNTPITLDMLEECAKESKVVFESGDILLVRTGFTEACLNLTEEERTELPKRKVRNYCGVAQTEDVLKWHWENGIAAVASDTAAYENYPSPQSPSIHEIFLAGWGMPIGELFDLRELAKQCEKLQQWTFFFSSMVLNIEGGIASPPNAQAVL</sequence>
<dbReference type="InterPro" id="IPR037175">
    <property type="entry name" value="KFase_sf"/>
</dbReference>
<dbReference type="GeneID" id="91097636"/>
<evidence type="ECO:0000313" key="2">
    <source>
        <dbReference type="EMBL" id="WWC92013.1"/>
    </source>
</evidence>
<dbReference type="Proteomes" id="UP001355207">
    <property type="component" value="Chromosome 9"/>
</dbReference>
<dbReference type="Gene3D" id="3.50.30.50">
    <property type="entry name" value="Putative cyclase"/>
    <property type="match status" value="1"/>
</dbReference>
<dbReference type="RefSeq" id="XP_066078775.1">
    <property type="nucleotide sequence ID" value="XM_066222678.1"/>
</dbReference>
<dbReference type="InterPro" id="IPR007325">
    <property type="entry name" value="KFase/CYL"/>
</dbReference>
<dbReference type="Pfam" id="PF04199">
    <property type="entry name" value="Cyclase"/>
    <property type="match status" value="1"/>
</dbReference>
<evidence type="ECO:0008006" key="4">
    <source>
        <dbReference type="Google" id="ProtNLM"/>
    </source>
</evidence>
<comment type="similarity">
    <text evidence="1">Belongs to the Cyclase 1 superfamily.</text>
</comment>
<dbReference type="SUPFAM" id="SSF102198">
    <property type="entry name" value="Putative cyclase"/>
    <property type="match status" value="1"/>
</dbReference>
<accession>A0AAX4K4I6</accession>
<name>A0AAX4K4I6_9TREE</name>
<protein>
    <recommendedName>
        <fullName evidence="4">Cyclase</fullName>
    </recommendedName>
</protein>
<proteinExistence type="inferred from homology"/>
<dbReference type="EMBL" id="CP144106">
    <property type="protein sequence ID" value="WWC92013.1"/>
    <property type="molecule type" value="Genomic_DNA"/>
</dbReference>